<name>A0A5B7CM73_PORTR</name>
<dbReference type="AlphaFoldDB" id="A0A5B7CM73"/>
<sequence>MLNGGDANNECACVIHLQLSTDHPASRFPTERTQRPEFILTNHRSAAYDVSNGPVTVRGYPVMIR</sequence>
<protein>
    <submittedName>
        <fullName evidence="1">Uncharacterized protein</fullName>
    </submittedName>
</protein>
<reference evidence="1 2" key="1">
    <citation type="submission" date="2019-05" db="EMBL/GenBank/DDBJ databases">
        <title>Another draft genome of Portunus trituberculatus and its Hox gene families provides insights of decapod evolution.</title>
        <authorList>
            <person name="Jeong J.-H."/>
            <person name="Song I."/>
            <person name="Kim S."/>
            <person name="Choi T."/>
            <person name="Kim D."/>
            <person name="Ryu S."/>
            <person name="Kim W."/>
        </authorList>
    </citation>
    <scope>NUCLEOTIDE SEQUENCE [LARGE SCALE GENOMIC DNA]</scope>
    <source>
        <tissue evidence="1">Muscle</tissue>
    </source>
</reference>
<evidence type="ECO:0000313" key="1">
    <source>
        <dbReference type="EMBL" id="MPC10792.1"/>
    </source>
</evidence>
<organism evidence="1 2">
    <name type="scientific">Portunus trituberculatus</name>
    <name type="common">Swimming crab</name>
    <name type="synonym">Neptunus trituberculatus</name>
    <dbReference type="NCBI Taxonomy" id="210409"/>
    <lineage>
        <taxon>Eukaryota</taxon>
        <taxon>Metazoa</taxon>
        <taxon>Ecdysozoa</taxon>
        <taxon>Arthropoda</taxon>
        <taxon>Crustacea</taxon>
        <taxon>Multicrustacea</taxon>
        <taxon>Malacostraca</taxon>
        <taxon>Eumalacostraca</taxon>
        <taxon>Eucarida</taxon>
        <taxon>Decapoda</taxon>
        <taxon>Pleocyemata</taxon>
        <taxon>Brachyura</taxon>
        <taxon>Eubrachyura</taxon>
        <taxon>Portunoidea</taxon>
        <taxon>Portunidae</taxon>
        <taxon>Portuninae</taxon>
        <taxon>Portunus</taxon>
    </lineage>
</organism>
<accession>A0A5B7CM73</accession>
<dbReference type="Proteomes" id="UP000324222">
    <property type="component" value="Unassembled WGS sequence"/>
</dbReference>
<evidence type="ECO:0000313" key="2">
    <source>
        <dbReference type="Proteomes" id="UP000324222"/>
    </source>
</evidence>
<proteinExistence type="predicted"/>
<comment type="caution">
    <text evidence="1">The sequence shown here is derived from an EMBL/GenBank/DDBJ whole genome shotgun (WGS) entry which is preliminary data.</text>
</comment>
<dbReference type="EMBL" id="VSRR010000130">
    <property type="protein sequence ID" value="MPC10792.1"/>
    <property type="molecule type" value="Genomic_DNA"/>
</dbReference>
<gene>
    <name evidence="1" type="ORF">E2C01_003432</name>
</gene>
<keyword evidence="2" id="KW-1185">Reference proteome</keyword>